<dbReference type="Proteomes" id="UP000316727">
    <property type="component" value="Unassembled WGS sequence"/>
</dbReference>
<dbReference type="Pfam" id="PF24722">
    <property type="entry name" value="DUF7674"/>
    <property type="match status" value="1"/>
</dbReference>
<proteinExistence type="predicted"/>
<feature type="domain" description="DUF7674" evidence="1">
    <location>
        <begin position="11"/>
        <end position="122"/>
    </location>
</feature>
<dbReference type="RefSeq" id="WP_140623541.1">
    <property type="nucleotide sequence ID" value="NZ_VFRQ01000014.1"/>
</dbReference>
<evidence type="ECO:0000313" key="2">
    <source>
        <dbReference type="EMBL" id="TPE42100.1"/>
    </source>
</evidence>
<comment type="caution">
    <text evidence="2">The sequence shown here is derived from an EMBL/GenBank/DDBJ whole genome shotgun (WGS) entry which is preliminary data.</text>
</comment>
<accession>A0A501W1D2</accession>
<dbReference type="AlphaFoldDB" id="A0A501W1D2"/>
<dbReference type="EMBL" id="VFRQ01000014">
    <property type="protein sequence ID" value="TPE42100.1"/>
    <property type="molecule type" value="Genomic_DNA"/>
</dbReference>
<evidence type="ECO:0000259" key="1">
    <source>
        <dbReference type="Pfam" id="PF24722"/>
    </source>
</evidence>
<reference evidence="2 3" key="1">
    <citation type="submission" date="2019-06" db="EMBL/GenBank/DDBJ databases">
        <title>A novel bacterium of genus Pontibacter, isolated from marine sediment.</title>
        <authorList>
            <person name="Huang H."/>
            <person name="Mo K."/>
            <person name="Hu Y."/>
        </authorList>
    </citation>
    <scope>NUCLEOTIDE SEQUENCE [LARGE SCALE GENOMIC DNA]</scope>
    <source>
        <strain evidence="2 3">HB172049</strain>
    </source>
</reference>
<gene>
    <name evidence="2" type="ORF">FJM65_18610</name>
</gene>
<evidence type="ECO:0000313" key="3">
    <source>
        <dbReference type="Proteomes" id="UP000316727"/>
    </source>
</evidence>
<dbReference type="OrthoDB" id="852793at2"/>
<name>A0A501W1D2_9BACT</name>
<organism evidence="2 3">
    <name type="scientific">Pontibacter mangrovi</name>
    <dbReference type="NCBI Taxonomy" id="2589816"/>
    <lineage>
        <taxon>Bacteria</taxon>
        <taxon>Pseudomonadati</taxon>
        <taxon>Bacteroidota</taxon>
        <taxon>Cytophagia</taxon>
        <taxon>Cytophagales</taxon>
        <taxon>Hymenobacteraceae</taxon>
        <taxon>Pontibacter</taxon>
    </lineage>
</organism>
<protein>
    <recommendedName>
        <fullName evidence="1">DUF7674 domain-containing protein</fullName>
    </recommendedName>
</protein>
<sequence>MVDEKTSITSMLTLFPAFKSQYEEHVKFWKRENPFGMDMAEFSHFALDVIAKGTDEEIEKLVNFAEQMITEGNDDVNYAIKFFFLENITNRSGDRKITLTRFTSRLKPKSYEFCRELDKFWGSKTEGID</sequence>
<dbReference type="InterPro" id="IPR056091">
    <property type="entry name" value="DUF7674"/>
</dbReference>
<keyword evidence="3" id="KW-1185">Reference proteome</keyword>